<dbReference type="Gene3D" id="3.40.50.300">
    <property type="entry name" value="P-loop containing nucleotide triphosphate hydrolases"/>
    <property type="match status" value="1"/>
</dbReference>
<evidence type="ECO:0000313" key="8">
    <source>
        <dbReference type="RefSeq" id="XP_022750732.1"/>
    </source>
</evidence>
<dbReference type="Pfam" id="PF00931">
    <property type="entry name" value="NB-ARC"/>
    <property type="match status" value="1"/>
</dbReference>
<organism evidence="7 8">
    <name type="scientific">Durio zibethinus</name>
    <name type="common">Durian</name>
    <dbReference type="NCBI Taxonomy" id="66656"/>
    <lineage>
        <taxon>Eukaryota</taxon>
        <taxon>Viridiplantae</taxon>
        <taxon>Streptophyta</taxon>
        <taxon>Embryophyta</taxon>
        <taxon>Tracheophyta</taxon>
        <taxon>Spermatophyta</taxon>
        <taxon>Magnoliopsida</taxon>
        <taxon>eudicotyledons</taxon>
        <taxon>Gunneridae</taxon>
        <taxon>Pentapetalae</taxon>
        <taxon>rosids</taxon>
        <taxon>malvids</taxon>
        <taxon>Malvales</taxon>
        <taxon>Malvaceae</taxon>
        <taxon>Helicteroideae</taxon>
        <taxon>Durio</taxon>
    </lineage>
</organism>
<dbReference type="PANTHER" id="PTHR36766">
    <property type="entry name" value="PLANT BROAD-SPECTRUM MILDEW RESISTANCE PROTEIN RPW8"/>
    <property type="match status" value="1"/>
</dbReference>
<dbReference type="AlphaFoldDB" id="A0A6P5ZDZ7"/>
<accession>A0A6P5ZDZ7</accession>
<reference evidence="8" key="1">
    <citation type="submission" date="2025-08" db="UniProtKB">
        <authorList>
            <consortium name="RefSeq"/>
        </authorList>
    </citation>
    <scope>IDENTIFICATION</scope>
    <source>
        <tissue evidence="8">Fruit stalk</tissue>
    </source>
</reference>
<dbReference type="FunFam" id="3.40.50.300:FF:001091">
    <property type="entry name" value="Probable disease resistance protein At1g61300"/>
    <property type="match status" value="1"/>
</dbReference>
<evidence type="ECO:0000259" key="6">
    <source>
        <dbReference type="Pfam" id="PF18052"/>
    </source>
</evidence>
<proteinExistence type="predicted"/>
<evidence type="ECO:0000313" key="7">
    <source>
        <dbReference type="Proteomes" id="UP000515121"/>
    </source>
</evidence>
<feature type="domain" description="NB-ARC" evidence="5">
    <location>
        <begin position="194"/>
        <end position="362"/>
    </location>
</feature>
<keyword evidence="2" id="KW-0547">Nucleotide-binding</keyword>
<gene>
    <name evidence="8" type="primary">LOC111299664</name>
</gene>
<dbReference type="InterPro" id="IPR002182">
    <property type="entry name" value="NB-ARC"/>
</dbReference>
<dbReference type="GO" id="GO:0005524">
    <property type="term" value="F:ATP binding"/>
    <property type="evidence" value="ECO:0007669"/>
    <property type="project" value="UniProtKB-KW"/>
</dbReference>
<name>A0A6P5ZDZ7_DURZI</name>
<protein>
    <submittedName>
        <fullName evidence="8">Disease resistance protein RGA3</fullName>
    </submittedName>
</protein>
<evidence type="ECO:0000256" key="1">
    <source>
        <dbReference type="ARBA" id="ARBA00022737"/>
    </source>
</evidence>
<evidence type="ECO:0000259" key="5">
    <source>
        <dbReference type="Pfam" id="PF00931"/>
    </source>
</evidence>
<dbReference type="Pfam" id="PF18052">
    <property type="entry name" value="Rx_N"/>
    <property type="match status" value="1"/>
</dbReference>
<dbReference type="KEGG" id="dzi:111299664"/>
<dbReference type="PANTHER" id="PTHR36766:SF49">
    <property type="entry name" value="DISEASE RESISTANCE PROTEIN RGA3"/>
    <property type="match status" value="1"/>
</dbReference>
<keyword evidence="4" id="KW-0067">ATP-binding</keyword>
<keyword evidence="1" id="KW-0677">Repeat</keyword>
<dbReference type="InterPro" id="IPR041118">
    <property type="entry name" value="Rx_N"/>
</dbReference>
<dbReference type="PRINTS" id="PR00364">
    <property type="entry name" value="DISEASERSIST"/>
</dbReference>
<dbReference type="InterPro" id="IPR027417">
    <property type="entry name" value="P-loop_NTPase"/>
</dbReference>
<dbReference type="Gene3D" id="1.20.5.4130">
    <property type="match status" value="1"/>
</dbReference>
<dbReference type="GeneID" id="111299664"/>
<dbReference type="OrthoDB" id="996578at2759"/>
<dbReference type="GO" id="GO:0006952">
    <property type="term" value="P:defense response"/>
    <property type="evidence" value="ECO:0007669"/>
    <property type="project" value="UniProtKB-KW"/>
</dbReference>
<dbReference type="RefSeq" id="XP_022750732.1">
    <property type="nucleotide sequence ID" value="XM_022894997.1"/>
</dbReference>
<feature type="domain" description="Disease resistance N-terminal" evidence="6">
    <location>
        <begin position="8"/>
        <end position="99"/>
    </location>
</feature>
<dbReference type="Proteomes" id="UP000515121">
    <property type="component" value="Unplaced"/>
</dbReference>
<evidence type="ECO:0000256" key="2">
    <source>
        <dbReference type="ARBA" id="ARBA00022741"/>
    </source>
</evidence>
<evidence type="ECO:0000256" key="4">
    <source>
        <dbReference type="ARBA" id="ARBA00022840"/>
    </source>
</evidence>
<sequence>MEVASLIVSPLLQVIYENMASYLSTVETSKDQKKNIKKLQEKLLIIQAVIEDAEERQLKDKNVKIWLSKLRDVAYDADNLLDEITTQVLRRQLVKGKGKMVMENPVKNKFRRIGASIYEETRKQVRVTSFTLKSILSSFEMSRRLTEIVERLDEIAREMSTFHFKEAVAYKRSDTMEKRETGSYLEELEVFGRTEDVKKIVDLLLSSDADSWVIPIVGIGGIGKTTLAQLIYNDQSLDGHFDKKIWVSLYDNFNTKKLLSEILECVTEQRCESSVMSVLQSQFRDSLYGKRYLLVMDDVWNDVQEEWDKVRNLLRCGAEGSKIIVTTRSEEVASAMSSTPPHHLEALTKDDCWTLFKLHAFAYGEEDS</sequence>
<keyword evidence="3" id="KW-0611">Plant defense</keyword>
<evidence type="ECO:0000256" key="3">
    <source>
        <dbReference type="ARBA" id="ARBA00022821"/>
    </source>
</evidence>
<dbReference type="GO" id="GO:0043531">
    <property type="term" value="F:ADP binding"/>
    <property type="evidence" value="ECO:0007669"/>
    <property type="project" value="InterPro"/>
</dbReference>
<dbReference type="SUPFAM" id="SSF52540">
    <property type="entry name" value="P-loop containing nucleoside triphosphate hydrolases"/>
    <property type="match status" value="1"/>
</dbReference>
<keyword evidence="7" id="KW-1185">Reference proteome</keyword>